<evidence type="ECO:0000256" key="5">
    <source>
        <dbReference type="ARBA" id="ARBA00022786"/>
    </source>
</evidence>
<feature type="domain" description="UBP34/UBP24/USP9X/USP9Y-like ARM repeat region" evidence="9">
    <location>
        <begin position="347"/>
        <end position="482"/>
    </location>
</feature>
<comment type="catalytic activity">
    <reaction evidence="1">
        <text>Thiol-dependent hydrolysis of ester, thioester, amide, peptide and isopeptide bonds formed by the C-terminal Gly of ubiquitin (a 76-residue protein attached to proteins as an intracellular targeting signal).</text>
        <dbReference type="EC" id="3.4.19.12"/>
    </reaction>
</comment>
<feature type="compositionally biased region" description="Low complexity" evidence="8">
    <location>
        <begin position="537"/>
        <end position="548"/>
    </location>
</feature>
<comment type="similarity">
    <text evidence="2">Belongs to the peptidase C19 family.</text>
</comment>
<gene>
    <name evidence="10" type="ORF">Q5P01_025719</name>
</gene>
<keyword evidence="5" id="KW-0833">Ubl conjugation pathway</keyword>
<dbReference type="GO" id="GO:0004843">
    <property type="term" value="F:cysteine-type deubiquitinase activity"/>
    <property type="evidence" value="ECO:0007669"/>
    <property type="project" value="UniProtKB-EC"/>
</dbReference>
<evidence type="ECO:0000313" key="11">
    <source>
        <dbReference type="Proteomes" id="UP001187415"/>
    </source>
</evidence>
<keyword evidence="4" id="KW-0645">Protease</keyword>
<evidence type="ECO:0000256" key="3">
    <source>
        <dbReference type="ARBA" id="ARBA00012759"/>
    </source>
</evidence>
<accession>A0AA88LP83</accession>
<keyword evidence="7" id="KW-0788">Thiol protease</keyword>
<keyword evidence="6" id="KW-0378">Hydrolase</keyword>
<evidence type="ECO:0000256" key="6">
    <source>
        <dbReference type="ARBA" id="ARBA00022801"/>
    </source>
</evidence>
<feature type="compositionally biased region" description="Polar residues" evidence="8">
    <location>
        <begin position="565"/>
        <end position="590"/>
    </location>
</feature>
<comment type="caution">
    <text evidence="10">The sequence shown here is derived from an EMBL/GenBank/DDBJ whole genome shotgun (WGS) entry which is preliminary data.</text>
</comment>
<dbReference type="InterPro" id="IPR016024">
    <property type="entry name" value="ARM-type_fold"/>
</dbReference>
<evidence type="ECO:0000256" key="4">
    <source>
        <dbReference type="ARBA" id="ARBA00022670"/>
    </source>
</evidence>
<dbReference type="SUPFAM" id="SSF48371">
    <property type="entry name" value="ARM repeat"/>
    <property type="match status" value="1"/>
</dbReference>
<evidence type="ECO:0000259" key="9">
    <source>
        <dbReference type="Pfam" id="PF25010"/>
    </source>
</evidence>
<dbReference type="InterPro" id="IPR056850">
    <property type="entry name" value="ARM_UBP34_24_USP9X_Y"/>
</dbReference>
<dbReference type="GO" id="GO:0006508">
    <property type="term" value="P:proteolysis"/>
    <property type="evidence" value="ECO:0007669"/>
    <property type="project" value="UniProtKB-KW"/>
</dbReference>
<feature type="compositionally biased region" description="Low complexity" evidence="8">
    <location>
        <begin position="591"/>
        <end position="628"/>
    </location>
</feature>
<feature type="compositionally biased region" description="Basic and acidic residues" evidence="8">
    <location>
        <begin position="122"/>
        <end position="131"/>
    </location>
</feature>
<dbReference type="EC" id="3.4.19.12" evidence="3"/>
<evidence type="ECO:0000256" key="7">
    <source>
        <dbReference type="ARBA" id="ARBA00022807"/>
    </source>
</evidence>
<organism evidence="10 11">
    <name type="scientific">Channa striata</name>
    <name type="common">Snakehead murrel</name>
    <name type="synonym">Ophicephalus striatus</name>
    <dbReference type="NCBI Taxonomy" id="64152"/>
    <lineage>
        <taxon>Eukaryota</taxon>
        <taxon>Metazoa</taxon>
        <taxon>Chordata</taxon>
        <taxon>Craniata</taxon>
        <taxon>Vertebrata</taxon>
        <taxon>Euteleostomi</taxon>
        <taxon>Actinopterygii</taxon>
        <taxon>Neopterygii</taxon>
        <taxon>Teleostei</taxon>
        <taxon>Neoteleostei</taxon>
        <taxon>Acanthomorphata</taxon>
        <taxon>Anabantaria</taxon>
        <taxon>Anabantiformes</taxon>
        <taxon>Channoidei</taxon>
        <taxon>Channidae</taxon>
        <taxon>Channa</taxon>
    </lineage>
</organism>
<reference evidence="10" key="1">
    <citation type="submission" date="2023-07" db="EMBL/GenBank/DDBJ databases">
        <title>Chromosome-level Genome Assembly of Striped Snakehead (Channa striata).</title>
        <authorList>
            <person name="Liu H."/>
        </authorList>
    </citation>
    <scope>NUCLEOTIDE SEQUENCE</scope>
    <source>
        <strain evidence="10">Gz</strain>
        <tissue evidence="10">Muscle</tissue>
    </source>
</reference>
<sequence length="719" mass="79392">MCENCAELVEVLNEISDADGSEGSFQLKKEHALRVLGYISSWTQRQCLCCFKEYKHLEVFNQLVYALINLVIAQISSLRDRLCSVQDHTHKAGISGTDGVGSEWSEGESAPGGLPRPSSPGEDEHVNVERDSAEEDADAPDLNQEKIQSKDQNQGDNQQEKAPVEAQGPGESCSDGDPFSSWSTEEREKLLLCAAKIFQIQFPLYTAYKHNTHPTIEDISAHESNILGSFCDMNDVEVPLHLLRYVCLFCGKHGLSLMKECFELGTPETLPFPIAHAFITIVSNIRIWLHIPAVMQHIIPFRTYVIRYLCKLSDQELRQSAARNMADLMWSTVKEPLDSALCFDKESLDLAFKYFMSPTLTMRLAGLSQITNQLHTFNDVCNNESLVSDTETSIAKELADWLIHNNVVEHIFGPNLHIEIIKQCQVILNFLAAEGRLSTQHVDCIWAAAQLKHCSRYIHDLFPSLIKNLDPVPLRHVLNLVSGLHPSAHTEQTLYLASMLIKALWNNALAAKAQLSKQSSFASLLNTNIPMGNKKGSPAASPDSSDNSDTQHSGGSDMEMDDQMMTGSKRSQQRLSDTEESMQGSSDETANSVEEGSSGPGSSSGRSEASSNEAASSRASQSAGSPGSEMHSDDMVDSEALKEEEEEDEEEDDEEDEEEEEEEDDDEGNRSAAEGGQQKETREQTESRKRKAGEALGEGSSQGGAQWFRGWGQIQGSPL</sequence>
<proteinExistence type="inferred from homology"/>
<evidence type="ECO:0000313" key="10">
    <source>
        <dbReference type="EMBL" id="KAK2817528.1"/>
    </source>
</evidence>
<dbReference type="Proteomes" id="UP001187415">
    <property type="component" value="Unassembled WGS sequence"/>
</dbReference>
<dbReference type="EMBL" id="JAUPFM010000021">
    <property type="protein sequence ID" value="KAK2817528.1"/>
    <property type="molecule type" value="Genomic_DNA"/>
</dbReference>
<dbReference type="Pfam" id="PF25010">
    <property type="entry name" value="ARM_UBP24_USP9X-Y"/>
    <property type="match status" value="1"/>
</dbReference>
<feature type="region of interest" description="Disordered" evidence="8">
    <location>
        <begin position="93"/>
        <end position="181"/>
    </location>
</feature>
<dbReference type="AlphaFoldDB" id="A0AA88LP83"/>
<keyword evidence="11" id="KW-1185">Reference proteome</keyword>
<protein>
    <recommendedName>
        <fullName evidence="3">ubiquitinyl hydrolase 1</fullName>
        <ecNumber evidence="3">3.4.19.12</ecNumber>
    </recommendedName>
</protein>
<feature type="compositionally biased region" description="Basic and acidic residues" evidence="8">
    <location>
        <begin position="677"/>
        <end position="687"/>
    </location>
</feature>
<feature type="region of interest" description="Disordered" evidence="8">
    <location>
        <begin position="532"/>
        <end position="719"/>
    </location>
</feature>
<name>A0AA88LP83_CHASR</name>
<evidence type="ECO:0000256" key="2">
    <source>
        <dbReference type="ARBA" id="ARBA00009085"/>
    </source>
</evidence>
<evidence type="ECO:0000256" key="1">
    <source>
        <dbReference type="ARBA" id="ARBA00000707"/>
    </source>
</evidence>
<feature type="compositionally biased region" description="Acidic residues" evidence="8">
    <location>
        <begin position="642"/>
        <end position="667"/>
    </location>
</feature>
<evidence type="ECO:0000256" key="8">
    <source>
        <dbReference type="SAM" id="MobiDB-lite"/>
    </source>
</evidence>